<dbReference type="AlphaFoldDB" id="A0A5M9J140"/>
<feature type="transmembrane region" description="Helical" evidence="1">
    <location>
        <begin position="52"/>
        <end position="71"/>
    </location>
</feature>
<organism evidence="2 3">
    <name type="scientific">Pseudomonas extremaustralis</name>
    <dbReference type="NCBI Taxonomy" id="359110"/>
    <lineage>
        <taxon>Bacteria</taxon>
        <taxon>Pseudomonadati</taxon>
        <taxon>Pseudomonadota</taxon>
        <taxon>Gammaproteobacteria</taxon>
        <taxon>Pseudomonadales</taxon>
        <taxon>Pseudomonadaceae</taxon>
        <taxon>Pseudomonas</taxon>
    </lineage>
</organism>
<evidence type="ECO:0000256" key="1">
    <source>
        <dbReference type="SAM" id="Phobius"/>
    </source>
</evidence>
<evidence type="ECO:0000313" key="2">
    <source>
        <dbReference type="EMBL" id="KAA8562748.1"/>
    </source>
</evidence>
<protein>
    <submittedName>
        <fullName evidence="2">Uncharacterized protein</fullName>
    </submittedName>
</protein>
<name>A0A5M9J140_9PSED</name>
<feature type="transmembrane region" description="Helical" evidence="1">
    <location>
        <begin position="12"/>
        <end position="32"/>
    </location>
</feature>
<dbReference type="Pfam" id="PF03825">
    <property type="entry name" value="Nuc_H_symport"/>
    <property type="match status" value="1"/>
</dbReference>
<proteinExistence type="predicted"/>
<sequence>MKRKARVAPGRISVQGLITLATYGVGMLIGFWGAGHVSDYYATPAGHQWQSIWLFPVFFSLGVVLVFMFAFRDASRSELAPAKA</sequence>
<reference evidence="2 3" key="1">
    <citation type="journal article" date="2018" name="Plant Biotechnol. Rep.">
        <title>Diversity and antifungal activity of endophytic bacteria associated with Panax ginseng seedlings.</title>
        <authorList>
            <person name="Park J.M."/>
            <person name="Hong C.E."/>
            <person name="Jo S.H."/>
        </authorList>
    </citation>
    <scope>NUCLEOTIDE SEQUENCE [LARGE SCALE GENOMIC DNA]</scope>
    <source>
        <strain evidence="2 3">PgKB38</strain>
    </source>
</reference>
<keyword evidence="1" id="KW-0472">Membrane</keyword>
<dbReference type="Proteomes" id="UP000323425">
    <property type="component" value="Unassembled WGS sequence"/>
</dbReference>
<evidence type="ECO:0000313" key="3">
    <source>
        <dbReference type="Proteomes" id="UP000323425"/>
    </source>
</evidence>
<dbReference type="InterPro" id="IPR004740">
    <property type="entry name" value="Nuc_H_symport"/>
</dbReference>
<dbReference type="GO" id="GO:0016020">
    <property type="term" value="C:membrane"/>
    <property type="evidence" value="ECO:0007669"/>
    <property type="project" value="InterPro"/>
</dbReference>
<dbReference type="GO" id="GO:0005337">
    <property type="term" value="F:nucleoside transmembrane transporter activity"/>
    <property type="evidence" value="ECO:0007669"/>
    <property type="project" value="InterPro"/>
</dbReference>
<keyword evidence="1" id="KW-1133">Transmembrane helix</keyword>
<keyword evidence="1" id="KW-0812">Transmembrane</keyword>
<dbReference type="EMBL" id="VTFH01000001">
    <property type="protein sequence ID" value="KAA8562748.1"/>
    <property type="molecule type" value="Genomic_DNA"/>
</dbReference>
<accession>A0A5M9J140</accession>
<gene>
    <name evidence="2" type="ORF">FX985_02814</name>
</gene>
<comment type="caution">
    <text evidence="2">The sequence shown here is derived from an EMBL/GenBank/DDBJ whole genome shotgun (WGS) entry which is preliminary data.</text>
</comment>